<evidence type="ECO:0000313" key="2">
    <source>
        <dbReference type="EMBL" id="KAK4172050.1"/>
    </source>
</evidence>
<dbReference type="EMBL" id="MU866471">
    <property type="protein sequence ID" value="KAK4172050.1"/>
    <property type="molecule type" value="Genomic_DNA"/>
</dbReference>
<proteinExistence type="predicted"/>
<name>A0AAN6VYJ3_9PEZI</name>
<evidence type="ECO:0000256" key="1">
    <source>
        <dbReference type="SAM" id="MobiDB-lite"/>
    </source>
</evidence>
<organism evidence="2 3">
    <name type="scientific">Triangularia setosa</name>
    <dbReference type="NCBI Taxonomy" id="2587417"/>
    <lineage>
        <taxon>Eukaryota</taxon>
        <taxon>Fungi</taxon>
        <taxon>Dikarya</taxon>
        <taxon>Ascomycota</taxon>
        <taxon>Pezizomycotina</taxon>
        <taxon>Sordariomycetes</taxon>
        <taxon>Sordariomycetidae</taxon>
        <taxon>Sordariales</taxon>
        <taxon>Podosporaceae</taxon>
        <taxon>Triangularia</taxon>
    </lineage>
</organism>
<sequence>MFTTSSASALRAGARSLETVCHNASLQRRLFSVTSQRAAGFIVFKKGSNPELQERLDALYNKIVLPSYLSEEQQKKLTKTKYKEQLRNDPITMEIDGVIHKFRYVDPTKDIPSASKLVKEAVDHMEHDDYRNLHLLLKGLKRANRKLTDQLALRIIRKAHHHDRLDAIIDCAKQAELTGFKLDTPEKLSHLLVAMQTRAVEAAFKADPTRKALKQTENVIDLLEFEGKEHQPSKRSKTQRPFYHEPMFLGLRLNLAATFAVKARDGQDVDGKVAQYAEQLVHFWPENTGILDLQPDAAYEDPQNVHYLLDRNNFLYHVSPVLHGLQMAAKVVDPGLSMKLQNRADALENEIRQAYEYDERMPGNGEVMYNWLFNTEELMAKQKEEQAKVRRELAQKQKEELAQRKAGLIP</sequence>
<feature type="region of interest" description="Disordered" evidence="1">
    <location>
        <begin position="390"/>
        <end position="410"/>
    </location>
</feature>
<gene>
    <name evidence="2" type="ORF">QBC36DRAFT_338768</name>
</gene>
<protein>
    <submittedName>
        <fullName evidence="2">Uncharacterized protein</fullName>
    </submittedName>
</protein>
<dbReference type="AlphaFoldDB" id="A0AAN6VYJ3"/>
<reference evidence="2" key="1">
    <citation type="journal article" date="2023" name="Mol. Phylogenet. Evol.">
        <title>Genome-scale phylogeny and comparative genomics of the fungal order Sordariales.</title>
        <authorList>
            <person name="Hensen N."/>
            <person name="Bonometti L."/>
            <person name="Westerberg I."/>
            <person name="Brannstrom I.O."/>
            <person name="Guillou S."/>
            <person name="Cros-Aarteil S."/>
            <person name="Calhoun S."/>
            <person name="Haridas S."/>
            <person name="Kuo A."/>
            <person name="Mondo S."/>
            <person name="Pangilinan J."/>
            <person name="Riley R."/>
            <person name="LaButti K."/>
            <person name="Andreopoulos B."/>
            <person name="Lipzen A."/>
            <person name="Chen C."/>
            <person name="Yan M."/>
            <person name="Daum C."/>
            <person name="Ng V."/>
            <person name="Clum A."/>
            <person name="Steindorff A."/>
            <person name="Ohm R.A."/>
            <person name="Martin F."/>
            <person name="Silar P."/>
            <person name="Natvig D.O."/>
            <person name="Lalanne C."/>
            <person name="Gautier V."/>
            <person name="Ament-Velasquez S.L."/>
            <person name="Kruys A."/>
            <person name="Hutchinson M.I."/>
            <person name="Powell A.J."/>
            <person name="Barry K."/>
            <person name="Miller A.N."/>
            <person name="Grigoriev I.V."/>
            <person name="Debuchy R."/>
            <person name="Gladieux P."/>
            <person name="Hiltunen Thoren M."/>
            <person name="Johannesson H."/>
        </authorList>
    </citation>
    <scope>NUCLEOTIDE SEQUENCE</scope>
    <source>
        <strain evidence="2">CBS 892.96</strain>
    </source>
</reference>
<reference evidence="2" key="2">
    <citation type="submission" date="2023-05" db="EMBL/GenBank/DDBJ databases">
        <authorList>
            <consortium name="Lawrence Berkeley National Laboratory"/>
            <person name="Steindorff A."/>
            <person name="Hensen N."/>
            <person name="Bonometti L."/>
            <person name="Westerberg I."/>
            <person name="Brannstrom I.O."/>
            <person name="Guillou S."/>
            <person name="Cros-Aarteil S."/>
            <person name="Calhoun S."/>
            <person name="Haridas S."/>
            <person name="Kuo A."/>
            <person name="Mondo S."/>
            <person name="Pangilinan J."/>
            <person name="Riley R."/>
            <person name="Labutti K."/>
            <person name="Andreopoulos B."/>
            <person name="Lipzen A."/>
            <person name="Chen C."/>
            <person name="Yanf M."/>
            <person name="Daum C."/>
            <person name="Ng V."/>
            <person name="Clum A."/>
            <person name="Ohm R."/>
            <person name="Martin F."/>
            <person name="Silar P."/>
            <person name="Natvig D."/>
            <person name="Lalanne C."/>
            <person name="Gautier V."/>
            <person name="Ament-Velasquez S.L."/>
            <person name="Kruys A."/>
            <person name="Hutchinson M.I."/>
            <person name="Powell A.J."/>
            <person name="Barry K."/>
            <person name="Miller A.N."/>
            <person name="Grigoriev I.V."/>
            <person name="Debuchy R."/>
            <person name="Gladieux P."/>
            <person name="Thoren M.H."/>
            <person name="Johannesson H."/>
        </authorList>
    </citation>
    <scope>NUCLEOTIDE SEQUENCE</scope>
    <source>
        <strain evidence="2">CBS 892.96</strain>
    </source>
</reference>
<comment type="caution">
    <text evidence="2">The sequence shown here is derived from an EMBL/GenBank/DDBJ whole genome shotgun (WGS) entry which is preliminary data.</text>
</comment>
<keyword evidence="3" id="KW-1185">Reference proteome</keyword>
<accession>A0AAN6VYJ3</accession>
<feature type="compositionally biased region" description="Basic and acidic residues" evidence="1">
    <location>
        <begin position="390"/>
        <end position="403"/>
    </location>
</feature>
<evidence type="ECO:0000313" key="3">
    <source>
        <dbReference type="Proteomes" id="UP001302321"/>
    </source>
</evidence>
<dbReference type="Proteomes" id="UP001302321">
    <property type="component" value="Unassembled WGS sequence"/>
</dbReference>